<comment type="caution">
    <text evidence="2">The sequence shown here is derived from an EMBL/GenBank/DDBJ whole genome shotgun (WGS) entry which is preliminary data.</text>
</comment>
<gene>
    <name evidence="2" type="ORF">HEB94_004622</name>
</gene>
<evidence type="ECO:0000313" key="2">
    <source>
        <dbReference type="EMBL" id="MBE1607774.1"/>
    </source>
</evidence>
<evidence type="ECO:0008006" key="4">
    <source>
        <dbReference type="Google" id="ProtNLM"/>
    </source>
</evidence>
<feature type="transmembrane region" description="Helical" evidence="1">
    <location>
        <begin position="6"/>
        <end position="31"/>
    </location>
</feature>
<dbReference type="RefSeq" id="WP_192751668.1">
    <property type="nucleotide sequence ID" value="NZ_BAABJL010000040.1"/>
</dbReference>
<dbReference type="InterPro" id="IPR021315">
    <property type="entry name" value="Gap/Sap"/>
</dbReference>
<keyword evidence="1" id="KW-1133">Transmembrane helix</keyword>
<dbReference type="AlphaFoldDB" id="A0A927RAL8"/>
<sequence length="232" mass="24662">MSTELLLSLAGLALVDSTSIGTLVIPVWLLLSPRRLRVGRPLLYLATIAAFYFGVGVLLVTGADVLAGPLGRAFDTSAVLYAQLALGVGVFAWSFRFDPKRRRGDSAGRLNRWRGRVTAGDSSVGWLVALALTAAVLEVATMLPYLAAIGLLTTSGVNWPDLAVLLAGYCVVMVLPALVLLLGRVAAAARVRPILERLNGWLSRHATTATGWVLAIAGFLLARDAVARLWFA</sequence>
<keyword evidence="3" id="KW-1185">Reference proteome</keyword>
<dbReference type="EMBL" id="JADBEM010000001">
    <property type="protein sequence ID" value="MBE1607774.1"/>
    <property type="molecule type" value="Genomic_DNA"/>
</dbReference>
<evidence type="ECO:0000313" key="3">
    <source>
        <dbReference type="Proteomes" id="UP000638648"/>
    </source>
</evidence>
<keyword evidence="1" id="KW-0472">Membrane</keyword>
<proteinExistence type="predicted"/>
<accession>A0A927RAL8</accession>
<evidence type="ECO:0000256" key="1">
    <source>
        <dbReference type="SAM" id="Phobius"/>
    </source>
</evidence>
<name>A0A927RAL8_9ACTN</name>
<feature type="transmembrane region" description="Helical" evidence="1">
    <location>
        <begin position="124"/>
        <end position="146"/>
    </location>
</feature>
<dbReference type="Pfam" id="PF11139">
    <property type="entry name" value="SfLAP"/>
    <property type="match status" value="1"/>
</dbReference>
<feature type="transmembrane region" description="Helical" evidence="1">
    <location>
        <begin position="201"/>
        <end position="222"/>
    </location>
</feature>
<feature type="transmembrane region" description="Helical" evidence="1">
    <location>
        <begin position="78"/>
        <end position="95"/>
    </location>
</feature>
<keyword evidence="1" id="KW-0812">Transmembrane</keyword>
<feature type="transmembrane region" description="Helical" evidence="1">
    <location>
        <begin position="166"/>
        <end position="189"/>
    </location>
</feature>
<feature type="transmembrane region" description="Helical" evidence="1">
    <location>
        <begin position="43"/>
        <end position="66"/>
    </location>
</feature>
<dbReference type="Proteomes" id="UP000638648">
    <property type="component" value="Unassembled WGS sequence"/>
</dbReference>
<reference evidence="2" key="1">
    <citation type="submission" date="2020-10" db="EMBL/GenBank/DDBJ databases">
        <title>Sequencing the genomes of 1000 actinobacteria strains.</title>
        <authorList>
            <person name="Klenk H.-P."/>
        </authorList>
    </citation>
    <scope>NUCLEOTIDE SEQUENCE</scope>
    <source>
        <strain evidence="2">DSM 45354</strain>
    </source>
</reference>
<organism evidence="2 3">
    <name type="scientific">Actinopolymorpha pittospori</name>
    <dbReference type="NCBI Taxonomy" id="648752"/>
    <lineage>
        <taxon>Bacteria</taxon>
        <taxon>Bacillati</taxon>
        <taxon>Actinomycetota</taxon>
        <taxon>Actinomycetes</taxon>
        <taxon>Propionibacteriales</taxon>
        <taxon>Actinopolymorphaceae</taxon>
        <taxon>Actinopolymorpha</taxon>
    </lineage>
</organism>
<protein>
    <recommendedName>
        <fullName evidence="4">Sap, sulfolipid-1-addressing protein</fullName>
    </recommendedName>
</protein>